<evidence type="ECO:0000256" key="4">
    <source>
        <dbReference type="ARBA" id="ARBA00022771"/>
    </source>
</evidence>
<reference evidence="11 12" key="1">
    <citation type="journal article" date="2016" name="Mol. Biol. Evol.">
        <title>Genome-Wide Survey of Gut Fungi (Harpellales) Reveals the First Horizontally Transferred Ubiquitin Gene from a Mosquito Host.</title>
        <authorList>
            <person name="Wang Y."/>
            <person name="White M.M."/>
            <person name="Kvist S."/>
            <person name="Moncalvo J.M."/>
        </authorList>
    </citation>
    <scope>NUCLEOTIDE SEQUENCE [LARGE SCALE GENOMIC DNA]</scope>
    <source>
        <strain evidence="11 12">ALG-7-W6</strain>
    </source>
</reference>
<dbReference type="AlphaFoldDB" id="A0A1R0GZD5"/>
<feature type="domain" description="RING-type" evidence="10">
    <location>
        <begin position="769"/>
        <end position="811"/>
    </location>
</feature>
<feature type="region of interest" description="Disordered" evidence="9">
    <location>
        <begin position="1"/>
        <end position="198"/>
    </location>
</feature>
<feature type="region of interest" description="Disordered" evidence="9">
    <location>
        <begin position="682"/>
        <end position="739"/>
    </location>
</feature>
<feature type="compositionally biased region" description="Low complexity" evidence="9">
    <location>
        <begin position="286"/>
        <end position="297"/>
    </location>
</feature>
<feature type="compositionally biased region" description="Low complexity" evidence="9">
    <location>
        <begin position="421"/>
        <end position="446"/>
    </location>
</feature>
<dbReference type="EMBL" id="LSSL01001741">
    <property type="protein sequence ID" value="OLY82237.1"/>
    <property type="molecule type" value="Genomic_DNA"/>
</dbReference>
<feature type="compositionally biased region" description="Polar residues" evidence="9">
    <location>
        <begin position="682"/>
        <end position="696"/>
    </location>
</feature>
<protein>
    <submittedName>
        <fullName evidence="11">E3 ubiquitin-protein ligase</fullName>
    </submittedName>
</protein>
<dbReference type="PROSITE" id="PS50089">
    <property type="entry name" value="ZF_RING_2"/>
    <property type="match status" value="1"/>
</dbReference>
<gene>
    <name evidence="11" type="ORF">AYI68_g3645</name>
</gene>
<feature type="compositionally biased region" description="Low complexity" evidence="9">
    <location>
        <begin position="488"/>
        <end position="504"/>
    </location>
</feature>
<dbReference type="SUPFAM" id="SSF57850">
    <property type="entry name" value="RING/U-box"/>
    <property type="match status" value="1"/>
</dbReference>
<keyword evidence="2" id="KW-0812">Transmembrane</keyword>
<feature type="compositionally biased region" description="Low complexity" evidence="9">
    <location>
        <begin position="128"/>
        <end position="148"/>
    </location>
</feature>
<feature type="compositionally biased region" description="Low complexity" evidence="9">
    <location>
        <begin position="224"/>
        <end position="238"/>
    </location>
</feature>
<feature type="region of interest" description="Disordered" evidence="9">
    <location>
        <begin position="369"/>
        <end position="449"/>
    </location>
</feature>
<dbReference type="PANTHER" id="PTHR47168:SF1">
    <property type="entry name" value="OS02G0798600 PROTEIN"/>
    <property type="match status" value="1"/>
</dbReference>
<dbReference type="OrthoDB" id="8062037at2759"/>
<keyword evidence="4 8" id="KW-0863">Zinc-finger</keyword>
<dbReference type="CDD" id="cd16454">
    <property type="entry name" value="RING-H2_PA-TM-RING"/>
    <property type="match status" value="1"/>
</dbReference>
<feature type="compositionally biased region" description="Low complexity" evidence="9">
    <location>
        <begin position="177"/>
        <end position="190"/>
    </location>
</feature>
<feature type="region of interest" description="Disordered" evidence="9">
    <location>
        <begin position="279"/>
        <end position="322"/>
    </location>
</feature>
<dbReference type="GO" id="GO:0016020">
    <property type="term" value="C:membrane"/>
    <property type="evidence" value="ECO:0007669"/>
    <property type="project" value="UniProtKB-SubCell"/>
</dbReference>
<keyword evidence="12" id="KW-1185">Reference proteome</keyword>
<evidence type="ECO:0000256" key="2">
    <source>
        <dbReference type="ARBA" id="ARBA00022692"/>
    </source>
</evidence>
<dbReference type="Proteomes" id="UP000187455">
    <property type="component" value="Unassembled WGS sequence"/>
</dbReference>
<sequence length="824" mass="88192">MGQSHSTPNNPDFAEDISLDSGNVSDSSNFSNSSSSSSRPINKIPKTTSTSNFRSTSDQDTLEFFPKAQNTPLISAESPAPSSSNSISLPHPNNRKRKRFPNSPNSSKEEDSSLLNSDLSLDSHTDPLESPAPSSSLLLDSLPSSSSLIEEVHPSTSIDSQSSSEPSLDLPSNPTAPSSETFTSESFQSPNPDDVPNSLLAAAVARSVISATRSEFARNRSLFSTQNPSHNSPPSSQTLPPSDSLDPNIWPDLQGSTALELEDGIGHFILDVLNNRNSSLSHETDSPNTDSSNDSETLPPNPNPNPNPNPPLDPSHTGTFSNYESTLGRILDETNRSSSNQSSVSYIDVPGSYQFRVFPILSHLLPNSSPTTIPSSTSPDQSSLDALSSTTSSNHPSTNDPTTNTSPEPSSTSQVLPNSNIPISEHTSPSSSENASSESPATEPSSLNNQRDALRRIIRGDNARNQQVPVIIVGIRSRSSDHDDPDSPDNSLHPSNSSLSSDHSGNQSGFFSSVFSSIYDRVSRLLPSFYGGSSASRNSADIINPSSSSPSGSLGNLNSSSSVENPDPSDNTGPNPASPRQLQSGLIVYVFATSFELSHPLLLSFMVNLLFPNLMSTNSESFLADAGNGQLYEDFMAFAELLGQARSPVASLADVESQLPKYTYGLETLRQFNLEVLKNNQESTTTTNPENGSDPQSLDIDTESSDKPVFEDLNDNLTTDPNIESNSTSDTLESHHDDEKVGDDELVGVGRIHNPSGDVVVRLLSAEKCLICMEEFKTGDPLRVLTCRHGFHADCVADWITKGANICPVCRSEAVNQSRPVIPS</sequence>
<evidence type="ECO:0000259" key="10">
    <source>
        <dbReference type="PROSITE" id="PS50089"/>
    </source>
</evidence>
<dbReference type="Gene3D" id="3.30.40.10">
    <property type="entry name" value="Zinc/RING finger domain, C3HC4 (zinc finger)"/>
    <property type="match status" value="1"/>
</dbReference>
<feature type="region of interest" description="Disordered" evidence="9">
    <location>
        <begin position="537"/>
        <end position="579"/>
    </location>
</feature>
<evidence type="ECO:0000313" key="11">
    <source>
        <dbReference type="EMBL" id="OLY82237.1"/>
    </source>
</evidence>
<proteinExistence type="predicted"/>
<evidence type="ECO:0000256" key="1">
    <source>
        <dbReference type="ARBA" id="ARBA00004167"/>
    </source>
</evidence>
<dbReference type="InterPro" id="IPR001841">
    <property type="entry name" value="Znf_RING"/>
</dbReference>
<feature type="compositionally biased region" description="Polar residues" evidence="9">
    <location>
        <begin position="154"/>
        <end position="176"/>
    </location>
</feature>
<evidence type="ECO:0000256" key="7">
    <source>
        <dbReference type="ARBA" id="ARBA00023136"/>
    </source>
</evidence>
<comment type="caution">
    <text evidence="11">The sequence shown here is derived from an EMBL/GenBank/DDBJ whole genome shotgun (WGS) entry which is preliminary data.</text>
</comment>
<evidence type="ECO:0000256" key="5">
    <source>
        <dbReference type="ARBA" id="ARBA00022833"/>
    </source>
</evidence>
<dbReference type="STRING" id="133383.A0A1R0GZD5"/>
<feature type="compositionally biased region" description="Low complexity" evidence="9">
    <location>
        <begin position="21"/>
        <end position="38"/>
    </location>
</feature>
<evidence type="ECO:0000256" key="8">
    <source>
        <dbReference type="PROSITE-ProRule" id="PRU00175"/>
    </source>
</evidence>
<evidence type="ECO:0000313" key="12">
    <source>
        <dbReference type="Proteomes" id="UP000187455"/>
    </source>
</evidence>
<feature type="compositionally biased region" description="Polar residues" evidence="9">
    <location>
        <begin position="715"/>
        <end position="731"/>
    </location>
</feature>
<evidence type="ECO:0000256" key="6">
    <source>
        <dbReference type="ARBA" id="ARBA00022989"/>
    </source>
</evidence>
<dbReference type="PANTHER" id="PTHR47168">
    <property type="entry name" value="RING ZINC FINGER DOMAIN SUPERFAMILY PROTEIN-RELATED"/>
    <property type="match status" value="1"/>
</dbReference>
<dbReference type="SMART" id="SM00184">
    <property type="entry name" value="RING"/>
    <property type="match status" value="1"/>
</dbReference>
<feature type="compositionally biased region" description="Low complexity" evidence="9">
    <location>
        <begin position="545"/>
        <end position="562"/>
    </location>
</feature>
<evidence type="ECO:0000256" key="3">
    <source>
        <dbReference type="ARBA" id="ARBA00022723"/>
    </source>
</evidence>
<feature type="compositionally biased region" description="Low complexity" evidence="9">
    <location>
        <begin position="72"/>
        <end position="92"/>
    </location>
</feature>
<name>A0A1R0GZD5_9FUNG</name>
<keyword evidence="5" id="KW-0862">Zinc</keyword>
<keyword evidence="7" id="KW-0472">Membrane</keyword>
<keyword evidence="3" id="KW-0479">Metal-binding</keyword>
<feature type="compositionally biased region" description="Polar residues" evidence="9">
    <location>
        <begin position="1"/>
        <end position="10"/>
    </location>
</feature>
<feature type="region of interest" description="Disordered" evidence="9">
    <location>
        <begin position="223"/>
        <end position="251"/>
    </location>
</feature>
<evidence type="ECO:0000256" key="9">
    <source>
        <dbReference type="SAM" id="MobiDB-lite"/>
    </source>
</evidence>
<dbReference type="Pfam" id="PF13639">
    <property type="entry name" value="zf-RING_2"/>
    <property type="match status" value="1"/>
</dbReference>
<keyword evidence="6" id="KW-1133">Transmembrane helix</keyword>
<dbReference type="InterPro" id="IPR051653">
    <property type="entry name" value="E3_ligase_sorting_rcpt"/>
</dbReference>
<comment type="subcellular location">
    <subcellularLocation>
        <location evidence="1">Membrane</location>
        <topology evidence="1">Single-pass membrane protein</topology>
    </subcellularLocation>
</comment>
<feature type="region of interest" description="Disordered" evidence="9">
    <location>
        <begin position="476"/>
        <end position="505"/>
    </location>
</feature>
<feature type="compositionally biased region" description="Polar residues" evidence="9">
    <location>
        <begin position="45"/>
        <end position="59"/>
    </location>
</feature>
<organism evidence="11 12">
    <name type="scientific">Smittium mucronatum</name>
    <dbReference type="NCBI Taxonomy" id="133383"/>
    <lineage>
        <taxon>Eukaryota</taxon>
        <taxon>Fungi</taxon>
        <taxon>Fungi incertae sedis</taxon>
        <taxon>Zoopagomycota</taxon>
        <taxon>Kickxellomycotina</taxon>
        <taxon>Harpellomycetes</taxon>
        <taxon>Harpellales</taxon>
        <taxon>Legeriomycetaceae</taxon>
        <taxon>Smittium</taxon>
    </lineage>
</organism>
<accession>A0A1R0GZD5</accession>
<dbReference type="InterPro" id="IPR013083">
    <property type="entry name" value="Znf_RING/FYVE/PHD"/>
</dbReference>
<feature type="compositionally biased region" description="Pro residues" evidence="9">
    <location>
        <begin position="299"/>
        <end position="313"/>
    </location>
</feature>
<feature type="compositionally biased region" description="Polar residues" evidence="9">
    <location>
        <begin position="568"/>
        <end position="579"/>
    </location>
</feature>
<feature type="compositionally biased region" description="Low complexity" evidence="9">
    <location>
        <begin position="369"/>
        <end position="413"/>
    </location>
</feature>
<dbReference type="GO" id="GO:0008270">
    <property type="term" value="F:zinc ion binding"/>
    <property type="evidence" value="ECO:0007669"/>
    <property type="project" value="UniProtKB-KW"/>
</dbReference>